<evidence type="ECO:0000313" key="2">
    <source>
        <dbReference type="Proteomes" id="UP000553209"/>
    </source>
</evidence>
<gene>
    <name evidence="1" type="ORF">HGB44_23060</name>
</gene>
<keyword evidence="2" id="KW-1185">Reference proteome</keyword>
<dbReference type="AlphaFoldDB" id="A0A7X6RS34"/>
<reference evidence="1 2" key="1">
    <citation type="submission" date="2020-04" db="EMBL/GenBank/DDBJ databases">
        <title>MicrobeNet Type strains.</title>
        <authorList>
            <person name="Nicholson A.C."/>
        </authorList>
    </citation>
    <scope>NUCLEOTIDE SEQUENCE [LARGE SCALE GENOMIC DNA]</scope>
    <source>
        <strain evidence="1 2">ATCC 23612</strain>
    </source>
</reference>
<dbReference type="Proteomes" id="UP000553209">
    <property type="component" value="Unassembled WGS sequence"/>
</dbReference>
<name>A0A7X6RS34_9ACTN</name>
<protein>
    <submittedName>
        <fullName evidence="1">Uncharacterized protein</fullName>
    </submittedName>
</protein>
<dbReference type="EMBL" id="JAAXPG010000024">
    <property type="protein sequence ID" value="NKZ00525.1"/>
    <property type="molecule type" value="Genomic_DNA"/>
</dbReference>
<proteinExistence type="predicted"/>
<evidence type="ECO:0000313" key="1">
    <source>
        <dbReference type="EMBL" id="NKZ00525.1"/>
    </source>
</evidence>
<accession>A0A7X6RS34</accession>
<dbReference type="RefSeq" id="WP_061079250.1">
    <property type="nucleotide sequence ID" value="NZ_JAAXPG010000024.1"/>
</dbReference>
<sequence length="59" mass="6045">MGGYEEAYAVLYQDPVASGAAVELLESAVSRAWTMGDAGADAAGEQLAERVAAVARTAR</sequence>
<comment type="caution">
    <text evidence="1">The sequence shown here is derived from an EMBL/GenBank/DDBJ whole genome shotgun (WGS) entry which is preliminary data.</text>
</comment>
<organism evidence="1 2">
    <name type="scientific">Nocardiopsis alborubida</name>
    <dbReference type="NCBI Taxonomy" id="146802"/>
    <lineage>
        <taxon>Bacteria</taxon>
        <taxon>Bacillati</taxon>
        <taxon>Actinomycetota</taxon>
        <taxon>Actinomycetes</taxon>
        <taxon>Streptosporangiales</taxon>
        <taxon>Nocardiopsidaceae</taxon>
        <taxon>Nocardiopsis</taxon>
    </lineage>
</organism>